<gene>
    <name evidence="2" type="ORF">TWF694_010402</name>
</gene>
<dbReference type="GO" id="GO:0001228">
    <property type="term" value="F:DNA-binding transcription activator activity, RNA polymerase II-specific"/>
    <property type="evidence" value="ECO:0007669"/>
    <property type="project" value="TreeGrafter"/>
</dbReference>
<reference evidence="2 3" key="1">
    <citation type="submission" date="2019-10" db="EMBL/GenBank/DDBJ databases">
        <authorList>
            <person name="Palmer J.M."/>
        </authorList>
    </citation>
    <scope>NUCLEOTIDE SEQUENCE [LARGE SCALE GENOMIC DNA]</scope>
    <source>
        <strain evidence="2 3">TWF694</strain>
    </source>
</reference>
<feature type="region of interest" description="Disordered" evidence="1">
    <location>
        <begin position="105"/>
        <end position="124"/>
    </location>
</feature>
<dbReference type="PANTHER" id="PTHR47784:SF9">
    <property type="entry name" value="ZN(II)2CYS6 TRANSCRIPTION FACTOR (EUROFUNG)"/>
    <property type="match status" value="1"/>
</dbReference>
<keyword evidence="3" id="KW-1185">Reference proteome</keyword>
<dbReference type="PANTHER" id="PTHR47784">
    <property type="entry name" value="STEROL UPTAKE CONTROL PROTEIN 2"/>
    <property type="match status" value="1"/>
</dbReference>
<evidence type="ECO:0000313" key="3">
    <source>
        <dbReference type="Proteomes" id="UP001365542"/>
    </source>
</evidence>
<name>A0AAV9XCT9_9PEZI</name>
<evidence type="ECO:0000256" key="1">
    <source>
        <dbReference type="SAM" id="MobiDB-lite"/>
    </source>
</evidence>
<dbReference type="InterPro" id="IPR053157">
    <property type="entry name" value="Sterol_Uptake_Regulator"/>
</dbReference>
<proteinExistence type="predicted"/>
<dbReference type="EMBL" id="JAVHJO010000007">
    <property type="protein sequence ID" value="KAK6538837.1"/>
    <property type="molecule type" value="Genomic_DNA"/>
</dbReference>
<accession>A0AAV9XCT9</accession>
<dbReference type="Proteomes" id="UP001365542">
    <property type="component" value="Unassembled WGS sequence"/>
</dbReference>
<dbReference type="AlphaFoldDB" id="A0AAV9XCT9"/>
<evidence type="ECO:0000313" key="2">
    <source>
        <dbReference type="EMBL" id="KAK6538837.1"/>
    </source>
</evidence>
<organism evidence="2 3">
    <name type="scientific">Orbilia ellipsospora</name>
    <dbReference type="NCBI Taxonomy" id="2528407"/>
    <lineage>
        <taxon>Eukaryota</taxon>
        <taxon>Fungi</taxon>
        <taxon>Dikarya</taxon>
        <taxon>Ascomycota</taxon>
        <taxon>Pezizomycotina</taxon>
        <taxon>Orbiliomycetes</taxon>
        <taxon>Orbiliales</taxon>
        <taxon>Orbiliaceae</taxon>
        <taxon>Orbilia</taxon>
    </lineage>
</organism>
<protein>
    <submittedName>
        <fullName evidence="2">Uncharacterized protein</fullName>
    </submittedName>
</protein>
<comment type="caution">
    <text evidence="2">The sequence shown here is derived from an EMBL/GenBank/DDBJ whole genome shotgun (WGS) entry which is preliminary data.</text>
</comment>
<feature type="compositionally biased region" description="Polar residues" evidence="1">
    <location>
        <begin position="107"/>
        <end position="124"/>
    </location>
</feature>
<sequence>MSVCDEAKPNCDNCTQVLNSCIYERIVGEIPGRPVRIRRRRLKEVDPTSALPFINISSKEVDEQGIEILQGPYFKARLSLNGPSSTRLRPSAGKDVPARVASIATRAASSETQPSSTKQMVPMTGNSWQTAPSTCLSIGTRGEKMSLIDVELHCFYLQVTSNTVPYATLSVRPWKDLGFQKASKNPFYYHITLAVSAAHQRFLHSIAIQTANESNHIVKALASLRQVLEVKDIPGFPIASSADMCAVFATTVLLIVHAWCSPMDDL</sequence>